<feature type="signal peptide" evidence="1">
    <location>
        <begin position="1"/>
        <end position="20"/>
    </location>
</feature>
<gene>
    <name evidence="2" type="ORF">HID58_039922</name>
</gene>
<dbReference type="EMBL" id="JAGKQM010000252">
    <property type="protein sequence ID" value="KAH0854775.1"/>
    <property type="molecule type" value="Genomic_DNA"/>
</dbReference>
<dbReference type="Proteomes" id="UP000824890">
    <property type="component" value="Unassembled WGS sequence"/>
</dbReference>
<evidence type="ECO:0000313" key="2">
    <source>
        <dbReference type="EMBL" id="KAH0854775.1"/>
    </source>
</evidence>
<protein>
    <submittedName>
        <fullName evidence="2">Uncharacterized protein</fullName>
    </submittedName>
</protein>
<name>A0ABQ7XIC7_BRANA</name>
<keyword evidence="1" id="KW-0732">Signal</keyword>
<feature type="chain" id="PRO_5046930068" evidence="1">
    <location>
        <begin position="21"/>
        <end position="157"/>
    </location>
</feature>
<keyword evidence="3" id="KW-1185">Reference proteome</keyword>
<comment type="caution">
    <text evidence="2">The sequence shown here is derived from an EMBL/GenBank/DDBJ whole genome shotgun (WGS) entry which is preliminary data.</text>
</comment>
<reference evidence="2 3" key="1">
    <citation type="submission" date="2021-05" db="EMBL/GenBank/DDBJ databases">
        <title>Genome Assembly of Synthetic Allotetraploid Brassica napus Reveals Homoeologous Exchanges between Subgenomes.</title>
        <authorList>
            <person name="Davis J.T."/>
        </authorList>
    </citation>
    <scope>NUCLEOTIDE SEQUENCE [LARGE SCALE GENOMIC DNA]</scope>
    <source>
        <strain evidence="3">cv. Da-Ae</strain>
        <tissue evidence="2">Seedling</tissue>
    </source>
</reference>
<accession>A0ABQ7XIC7</accession>
<feature type="non-terminal residue" evidence="2">
    <location>
        <position position="1"/>
    </location>
</feature>
<evidence type="ECO:0000313" key="3">
    <source>
        <dbReference type="Proteomes" id="UP000824890"/>
    </source>
</evidence>
<evidence type="ECO:0000256" key="1">
    <source>
        <dbReference type="SAM" id="SignalP"/>
    </source>
</evidence>
<proteinExistence type="predicted"/>
<organism evidence="2 3">
    <name type="scientific">Brassica napus</name>
    <name type="common">Rape</name>
    <dbReference type="NCBI Taxonomy" id="3708"/>
    <lineage>
        <taxon>Eukaryota</taxon>
        <taxon>Viridiplantae</taxon>
        <taxon>Streptophyta</taxon>
        <taxon>Embryophyta</taxon>
        <taxon>Tracheophyta</taxon>
        <taxon>Spermatophyta</taxon>
        <taxon>Magnoliopsida</taxon>
        <taxon>eudicotyledons</taxon>
        <taxon>Gunneridae</taxon>
        <taxon>Pentapetalae</taxon>
        <taxon>rosids</taxon>
        <taxon>malvids</taxon>
        <taxon>Brassicales</taxon>
        <taxon>Brassicaceae</taxon>
        <taxon>Brassiceae</taxon>
        <taxon>Brassica</taxon>
    </lineage>
</organism>
<sequence length="157" mass="18707">GVIFLLFIYFFIFCYQKSGGGQLDLLNLDTSFKVKTDHPYALNWNFLCFKHYADISDSFFDYDCRHDHSTPLLFPRPHTLETIEFRGTKRGLLGRMTHGLITTRTTSVLEEWSNRYFEYLRDRRSGTDLQRRENHRGSFRFVMGFISVNPALRKWEM</sequence>